<dbReference type="CDD" id="cd00710">
    <property type="entry name" value="LbH_gamma_CA"/>
    <property type="match status" value="1"/>
</dbReference>
<dbReference type="AlphaFoldDB" id="A0A0E3NEU9"/>
<name>A0A0E3NEU9_METTT</name>
<dbReference type="Proteomes" id="UP000066529">
    <property type="component" value="Chromosome"/>
</dbReference>
<accession>A0A0E3NEU9</accession>
<protein>
    <submittedName>
        <fullName evidence="2">Carbonic anhydrase</fullName>
        <ecNumber evidence="2">4.2.1.1</ecNumber>
    </submittedName>
</protein>
<evidence type="ECO:0000256" key="1">
    <source>
        <dbReference type="ARBA" id="ARBA00023595"/>
    </source>
</evidence>
<dbReference type="HOGENOM" id="CLU_064827_3_0_2"/>
<dbReference type="InterPro" id="IPR011004">
    <property type="entry name" value="Trimer_LpxA-like_sf"/>
</dbReference>
<keyword evidence="2" id="KW-0456">Lyase</keyword>
<dbReference type="InterPro" id="IPR047223">
    <property type="entry name" value="CA_gamma_LbH"/>
</dbReference>
<dbReference type="PATRIC" id="fig|523844.20.peg.1889"/>
<gene>
    <name evidence="2" type="ORF">MSTHT_1513</name>
</gene>
<dbReference type="PANTHER" id="PTHR43360">
    <property type="entry name" value="CARBON DIOXIDE CONCENTRATING MECHANISM PROTEIN CCMM"/>
    <property type="match status" value="1"/>
</dbReference>
<organism evidence="2 3">
    <name type="scientific">Methanosarcina thermophila (strain ATCC 43570 / DSM 1825 / OCM 12 / VKM B-1830 / TM-1)</name>
    <dbReference type="NCBI Taxonomy" id="523844"/>
    <lineage>
        <taxon>Archaea</taxon>
        <taxon>Methanobacteriati</taxon>
        <taxon>Methanobacteriota</taxon>
        <taxon>Stenosarchaea group</taxon>
        <taxon>Methanomicrobia</taxon>
        <taxon>Methanosarcinales</taxon>
        <taxon>Methanosarcinaceae</taxon>
        <taxon>Methanosarcina</taxon>
    </lineage>
</organism>
<dbReference type="KEGG" id="mthr:MSTHT_1513"/>
<comment type="similarity">
    <text evidence="1">Belongs to the gamma-class carbonic anhydrase family.</text>
</comment>
<dbReference type="OrthoDB" id="10940at2157"/>
<dbReference type="EC" id="4.2.1.1" evidence="2"/>
<dbReference type="InterPro" id="IPR052265">
    <property type="entry name" value="Gamma-CA"/>
</dbReference>
<sequence length="191" mass="20430">MLKSNPKTSWNSTERMPTVSATAYVDDSAILIGDVRIGNNVYVAPAASLRADEAYPIIIGDECNIQDGVIFHGLEGSSIELGKRVSIAHGAVIHGPIKIGNDSFVGFNAVVHASTLGERCFVAHGAVVIGVKLADGKFVPPTTLVDTQYKADALGPVPDDLKHFNDEVIKINKEFAASYGLKSRMRRVGVR</sequence>
<reference evidence="2 3" key="1">
    <citation type="submission" date="2014-07" db="EMBL/GenBank/DDBJ databases">
        <title>Methanogenic archaea and the global carbon cycle.</title>
        <authorList>
            <person name="Henriksen J.R."/>
            <person name="Luke J."/>
            <person name="Reinhart S."/>
            <person name="Benedict M.N."/>
            <person name="Youngblut N.D."/>
            <person name="Metcalf M.E."/>
            <person name="Whitaker R.J."/>
            <person name="Metcalf W.W."/>
        </authorList>
    </citation>
    <scope>NUCLEOTIDE SEQUENCE [LARGE SCALE GENOMIC DNA]</scope>
    <source>
        <strain evidence="3">ATCC 43570 / DSM 1825 / OCM 12 / VKM B-1830 / TM-1</strain>
    </source>
</reference>
<dbReference type="GeneID" id="41603135"/>
<dbReference type="SUPFAM" id="SSF51161">
    <property type="entry name" value="Trimeric LpxA-like enzymes"/>
    <property type="match status" value="1"/>
</dbReference>
<dbReference type="Gene3D" id="2.160.10.10">
    <property type="entry name" value="Hexapeptide repeat proteins"/>
    <property type="match status" value="1"/>
</dbReference>
<proteinExistence type="inferred from homology"/>
<evidence type="ECO:0000313" key="2">
    <source>
        <dbReference type="EMBL" id="AKB13271.1"/>
    </source>
</evidence>
<dbReference type="PANTHER" id="PTHR43360:SF1">
    <property type="entry name" value="CARBOXYSOME ASSEMBLY PROTEIN CCMM"/>
    <property type="match status" value="1"/>
</dbReference>
<dbReference type="EMBL" id="CP009501">
    <property type="protein sequence ID" value="AKB13271.1"/>
    <property type="molecule type" value="Genomic_DNA"/>
</dbReference>
<dbReference type="GO" id="GO:0004089">
    <property type="term" value="F:carbonate dehydratase activity"/>
    <property type="evidence" value="ECO:0007669"/>
    <property type="project" value="UniProtKB-EC"/>
</dbReference>
<dbReference type="STRING" id="523844.MSTHT_1513"/>
<dbReference type="RefSeq" id="WP_048167321.1">
    <property type="nucleotide sequence ID" value="NZ_CP009501.1"/>
</dbReference>
<evidence type="ECO:0000313" key="3">
    <source>
        <dbReference type="Proteomes" id="UP000066529"/>
    </source>
</evidence>